<evidence type="ECO:0000313" key="7">
    <source>
        <dbReference type="EMBL" id="SVD73790.1"/>
    </source>
</evidence>
<gene>
    <name evidence="7" type="ORF">METZ01_LOCUS426644</name>
</gene>
<accession>A0A382XSG3</accession>
<dbReference type="Pfam" id="PF01810">
    <property type="entry name" value="LysE"/>
    <property type="match status" value="1"/>
</dbReference>
<organism evidence="7">
    <name type="scientific">marine metagenome</name>
    <dbReference type="NCBI Taxonomy" id="408172"/>
    <lineage>
        <taxon>unclassified sequences</taxon>
        <taxon>metagenomes</taxon>
        <taxon>ecological metagenomes</taxon>
    </lineage>
</organism>
<evidence type="ECO:0000256" key="1">
    <source>
        <dbReference type="ARBA" id="ARBA00004651"/>
    </source>
</evidence>
<evidence type="ECO:0000256" key="4">
    <source>
        <dbReference type="ARBA" id="ARBA00022989"/>
    </source>
</evidence>
<dbReference type="PANTHER" id="PTHR30086">
    <property type="entry name" value="ARGININE EXPORTER PROTEIN ARGO"/>
    <property type="match status" value="1"/>
</dbReference>
<dbReference type="EMBL" id="UINC01169976">
    <property type="protein sequence ID" value="SVD73790.1"/>
    <property type="molecule type" value="Genomic_DNA"/>
</dbReference>
<keyword evidence="2" id="KW-1003">Cell membrane</keyword>
<feature type="non-terminal residue" evidence="7">
    <location>
        <position position="1"/>
    </location>
</feature>
<dbReference type="GO" id="GO:0005886">
    <property type="term" value="C:plasma membrane"/>
    <property type="evidence" value="ECO:0007669"/>
    <property type="project" value="UniProtKB-SubCell"/>
</dbReference>
<evidence type="ECO:0000256" key="2">
    <source>
        <dbReference type="ARBA" id="ARBA00022475"/>
    </source>
</evidence>
<keyword evidence="3 6" id="KW-0812">Transmembrane</keyword>
<keyword evidence="4 6" id="KW-1133">Transmembrane helix</keyword>
<evidence type="ECO:0008006" key="8">
    <source>
        <dbReference type="Google" id="ProtNLM"/>
    </source>
</evidence>
<keyword evidence="5 6" id="KW-0472">Membrane</keyword>
<sequence length="155" mass="16573">MLSAFFTGFILGFSLILAIGAQNSFVLRQGLMGRHVFAVALFCSLSDALLIFIGVAGISIFLNNYINLISDWLFVFAAIWLACYGLLRLKDAIKGNSALVIESASSNGLTSTLSFLAVLTFANPHVYLDTVVLIGSVSQQFPGNIKVAYVLGASL</sequence>
<comment type="subcellular location">
    <subcellularLocation>
        <location evidence="1">Cell membrane</location>
        <topology evidence="1">Multi-pass membrane protein</topology>
    </subcellularLocation>
</comment>
<evidence type="ECO:0000256" key="5">
    <source>
        <dbReference type="ARBA" id="ARBA00023136"/>
    </source>
</evidence>
<dbReference type="InterPro" id="IPR001123">
    <property type="entry name" value="LeuE-type"/>
</dbReference>
<evidence type="ECO:0000256" key="3">
    <source>
        <dbReference type="ARBA" id="ARBA00022692"/>
    </source>
</evidence>
<feature type="transmembrane region" description="Helical" evidence="6">
    <location>
        <begin position="68"/>
        <end position="87"/>
    </location>
</feature>
<dbReference type="GO" id="GO:0015171">
    <property type="term" value="F:amino acid transmembrane transporter activity"/>
    <property type="evidence" value="ECO:0007669"/>
    <property type="project" value="TreeGrafter"/>
</dbReference>
<feature type="transmembrane region" description="Helical" evidence="6">
    <location>
        <begin position="39"/>
        <end position="62"/>
    </location>
</feature>
<dbReference type="AlphaFoldDB" id="A0A382XSG3"/>
<reference evidence="7" key="1">
    <citation type="submission" date="2018-05" db="EMBL/GenBank/DDBJ databases">
        <authorList>
            <person name="Lanie J.A."/>
            <person name="Ng W.-L."/>
            <person name="Kazmierczak K.M."/>
            <person name="Andrzejewski T.M."/>
            <person name="Davidsen T.M."/>
            <person name="Wayne K.J."/>
            <person name="Tettelin H."/>
            <person name="Glass J.I."/>
            <person name="Rusch D."/>
            <person name="Podicherti R."/>
            <person name="Tsui H.-C.T."/>
            <person name="Winkler M.E."/>
        </authorList>
    </citation>
    <scope>NUCLEOTIDE SEQUENCE</scope>
</reference>
<proteinExistence type="predicted"/>
<name>A0A382XSG3_9ZZZZ</name>
<evidence type="ECO:0000256" key="6">
    <source>
        <dbReference type="SAM" id="Phobius"/>
    </source>
</evidence>
<dbReference type="PANTHER" id="PTHR30086:SF20">
    <property type="entry name" value="ARGININE EXPORTER PROTEIN ARGO-RELATED"/>
    <property type="match status" value="1"/>
</dbReference>
<feature type="transmembrane region" description="Helical" evidence="6">
    <location>
        <begin position="6"/>
        <end position="27"/>
    </location>
</feature>
<feature type="non-terminal residue" evidence="7">
    <location>
        <position position="155"/>
    </location>
</feature>
<protein>
    <recommendedName>
        <fullName evidence="8">Amino acid transporter</fullName>
    </recommendedName>
</protein>